<name>A0ABX2SL79_9ACTN</name>
<accession>A0ABX2SL79</accession>
<keyword evidence="6 7" id="KW-0472">Membrane</keyword>
<proteinExistence type="predicted"/>
<dbReference type="InterPro" id="IPR003838">
    <property type="entry name" value="ABC3_permease_C"/>
</dbReference>
<keyword evidence="4 7" id="KW-0812">Transmembrane</keyword>
<keyword evidence="10" id="KW-1185">Reference proteome</keyword>
<evidence type="ECO:0000256" key="4">
    <source>
        <dbReference type="ARBA" id="ARBA00022692"/>
    </source>
</evidence>
<reference evidence="9 10" key="1">
    <citation type="submission" date="2020-07" db="EMBL/GenBank/DDBJ databases">
        <title>Sequencing the genomes of 1000 actinobacteria strains.</title>
        <authorList>
            <person name="Klenk H.-P."/>
        </authorList>
    </citation>
    <scope>NUCLEOTIDE SEQUENCE [LARGE SCALE GENOMIC DNA]</scope>
    <source>
        <strain evidence="9 10">DSM 19087</strain>
    </source>
</reference>
<evidence type="ECO:0000256" key="2">
    <source>
        <dbReference type="ARBA" id="ARBA00022448"/>
    </source>
</evidence>
<feature type="transmembrane region" description="Helical" evidence="7">
    <location>
        <begin position="254"/>
        <end position="278"/>
    </location>
</feature>
<evidence type="ECO:0000313" key="9">
    <source>
        <dbReference type="EMBL" id="NYI38077.1"/>
    </source>
</evidence>
<evidence type="ECO:0000256" key="5">
    <source>
        <dbReference type="ARBA" id="ARBA00022989"/>
    </source>
</evidence>
<dbReference type="InterPro" id="IPR051125">
    <property type="entry name" value="ABC-4/HrtB_transporter"/>
</dbReference>
<comment type="caution">
    <text evidence="9">The sequence shown here is derived from an EMBL/GenBank/DDBJ whole genome shotgun (WGS) entry which is preliminary data.</text>
</comment>
<keyword evidence="3" id="KW-1003">Cell membrane</keyword>
<protein>
    <submittedName>
        <fullName evidence="9">ABC transport system permease protein</fullName>
    </submittedName>
</protein>
<feature type="domain" description="ABC3 transporter permease C-terminal" evidence="8">
    <location>
        <begin position="257"/>
        <end position="367"/>
    </location>
</feature>
<evidence type="ECO:0000256" key="3">
    <source>
        <dbReference type="ARBA" id="ARBA00022475"/>
    </source>
</evidence>
<gene>
    <name evidence="9" type="ORF">BJ975_001452</name>
</gene>
<sequence length="375" mass="38849">METVHEVIRTHARPSPEDPPMFVAWRDLRVAKGRFALIATVVTLITILVTFLAGLTGGLAQQNVSAITSLQADRIVFSAEDAQSPSYADSAITRDQADAWERRDGVTAVDPSGISTTRVSAGDRHETVTAFGVAQGASAVQAPAPGHVTMSTETAQELEVEKGDHVRIGAKSFVVTTEPDITWYSHLPVVRLDLSDWQDVGARPGEPAPFATVLAVSASDTDFAAADAVAGTTSEGVLSSLTALGSFRSEIGSLLLMVGMLFGISALVVGAFFTVWSIQRQPDVAVLKALGATNRMLTRDALGQAAVVLLLGVSAGIAVTAALGAVAGSALPFVLSPLTTLLPGLIMTALGLAGAGLATRSITRTDPLNALGSNR</sequence>
<evidence type="ECO:0000256" key="1">
    <source>
        <dbReference type="ARBA" id="ARBA00004651"/>
    </source>
</evidence>
<feature type="transmembrane region" description="Helical" evidence="7">
    <location>
        <begin position="305"/>
        <end position="335"/>
    </location>
</feature>
<dbReference type="Pfam" id="PF02687">
    <property type="entry name" value="FtsX"/>
    <property type="match status" value="1"/>
</dbReference>
<comment type="subcellular location">
    <subcellularLocation>
        <location evidence="1">Cell membrane</location>
        <topology evidence="1">Multi-pass membrane protein</topology>
    </subcellularLocation>
</comment>
<feature type="transmembrane region" description="Helical" evidence="7">
    <location>
        <begin position="341"/>
        <end position="359"/>
    </location>
</feature>
<evidence type="ECO:0000259" key="8">
    <source>
        <dbReference type="Pfam" id="PF02687"/>
    </source>
</evidence>
<organism evidence="9 10">
    <name type="scientific">Aeromicrobium tamlense</name>
    <dbReference type="NCBI Taxonomy" id="375541"/>
    <lineage>
        <taxon>Bacteria</taxon>
        <taxon>Bacillati</taxon>
        <taxon>Actinomycetota</taxon>
        <taxon>Actinomycetes</taxon>
        <taxon>Propionibacteriales</taxon>
        <taxon>Nocardioidaceae</taxon>
        <taxon>Aeromicrobium</taxon>
    </lineage>
</organism>
<feature type="transmembrane region" description="Helical" evidence="7">
    <location>
        <begin position="35"/>
        <end position="60"/>
    </location>
</feature>
<dbReference type="PANTHER" id="PTHR43738">
    <property type="entry name" value="ABC TRANSPORTER, MEMBRANE PROTEIN"/>
    <property type="match status" value="1"/>
</dbReference>
<dbReference type="Proteomes" id="UP000587211">
    <property type="component" value="Unassembled WGS sequence"/>
</dbReference>
<dbReference type="PANTHER" id="PTHR43738:SF1">
    <property type="entry name" value="HEMIN TRANSPORT SYSTEM PERMEASE PROTEIN HRTB-RELATED"/>
    <property type="match status" value="1"/>
</dbReference>
<dbReference type="RefSeq" id="WP_317628300.1">
    <property type="nucleotide sequence ID" value="NZ_BAAAMP010000001.1"/>
</dbReference>
<evidence type="ECO:0000313" key="10">
    <source>
        <dbReference type="Proteomes" id="UP000587211"/>
    </source>
</evidence>
<evidence type="ECO:0000256" key="7">
    <source>
        <dbReference type="SAM" id="Phobius"/>
    </source>
</evidence>
<keyword evidence="5 7" id="KW-1133">Transmembrane helix</keyword>
<dbReference type="EMBL" id="JACBZN010000001">
    <property type="protein sequence ID" value="NYI38077.1"/>
    <property type="molecule type" value="Genomic_DNA"/>
</dbReference>
<evidence type="ECO:0000256" key="6">
    <source>
        <dbReference type="ARBA" id="ARBA00023136"/>
    </source>
</evidence>
<keyword evidence="2" id="KW-0813">Transport</keyword>